<dbReference type="PROSITE" id="PS50068">
    <property type="entry name" value="LDLRA_2"/>
    <property type="match status" value="2"/>
</dbReference>
<dbReference type="GO" id="GO:0006898">
    <property type="term" value="P:receptor-mediated endocytosis"/>
    <property type="evidence" value="ECO:0007669"/>
    <property type="project" value="TreeGrafter"/>
</dbReference>
<keyword evidence="3" id="KW-0677">Repeat</keyword>
<dbReference type="InterPro" id="IPR002172">
    <property type="entry name" value="LDrepeatLR_classA_rpt"/>
</dbReference>
<dbReference type="InterPro" id="IPR036055">
    <property type="entry name" value="LDL_receptor-like_sf"/>
</dbReference>
<feature type="non-terminal residue" evidence="10">
    <location>
        <position position="99"/>
    </location>
</feature>
<sequence length="99" mass="11292">DDETGCNNACDLLTEFECEDKQCISSRWRCDHHRDCDDGSDEAHCPKKECEDVGFRMCKNGECINELWWCDGDGDCKDKSDEFNCTDKVTGQECGSTEF</sequence>
<dbReference type="AlphaFoldDB" id="A0A0B6XX24"/>
<keyword evidence="5" id="KW-0472">Membrane</keyword>
<feature type="non-terminal residue" evidence="10">
    <location>
        <position position="1"/>
    </location>
</feature>
<dbReference type="PROSITE" id="PS01209">
    <property type="entry name" value="LDLRA_1"/>
    <property type="match status" value="2"/>
</dbReference>
<proteinExistence type="predicted"/>
<gene>
    <name evidence="10" type="primary">ORF3948</name>
</gene>
<protein>
    <submittedName>
        <fullName evidence="10">Uncharacterized protein</fullName>
    </submittedName>
</protein>
<organism evidence="10">
    <name type="scientific">Arion vulgaris</name>
    <dbReference type="NCBI Taxonomy" id="1028688"/>
    <lineage>
        <taxon>Eukaryota</taxon>
        <taxon>Metazoa</taxon>
        <taxon>Spiralia</taxon>
        <taxon>Lophotrochozoa</taxon>
        <taxon>Mollusca</taxon>
        <taxon>Gastropoda</taxon>
        <taxon>Heterobranchia</taxon>
        <taxon>Euthyneura</taxon>
        <taxon>Panpulmonata</taxon>
        <taxon>Eupulmonata</taxon>
        <taxon>Stylommatophora</taxon>
        <taxon>Helicina</taxon>
        <taxon>Arionoidea</taxon>
        <taxon>Arionidae</taxon>
        <taxon>Arion</taxon>
    </lineage>
</organism>
<keyword evidence="7" id="KW-0675">Receptor</keyword>
<dbReference type="SUPFAM" id="SSF57424">
    <property type="entry name" value="LDL receptor-like module"/>
    <property type="match status" value="2"/>
</dbReference>
<name>A0A0B6XX24_9EUPU</name>
<dbReference type="Pfam" id="PF00057">
    <property type="entry name" value="Ldl_recept_a"/>
    <property type="match status" value="2"/>
</dbReference>
<keyword evidence="6 9" id="KW-1015">Disulfide bond</keyword>
<evidence type="ECO:0000256" key="7">
    <source>
        <dbReference type="ARBA" id="ARBA00023170"/>
    </source>
</evidence>
<feature type="disulfide bond" evidence="9">
    <location>
        <begin position="18"/>
        <end position="36"/>
    </location>
</feature>
<feature type="disulfide bond" evidence="9">
    <location>
        <begin position="58"/>
        <end position="76"/>
    </location>
</feature>
<feature type="disulfide bond" evidence="9">
    <location>
        <begin position="30"/>
        <end position="45"/>
    </location>
</feature>
<comment type="caution">
    <text evidence="9">Lacks conserved residue(s) required for the propagation of feature annotation.</text>
</comment>
<dbReference type="GO" id="GO:0016324">
    <property type="term" value="C:apical plasma membrane"/>
    <property type="evidence" value="ECO:0007669"/>
    <property type="project" value="TreeGrafter"/>
</dbReference>
<keyword evidence="8" id="KW-0325">Glycoprotein</keyword>
<feature type="disulfide bond" evidence="9">
    <location>
        <begin position="70"/>
        <end position="85"/>
    </location>
</feature>
<dbReference type="CDD" id="cd00112">
    <property type="entry name" value="LDLa"/>
    <property type="match status" value="2"/>
</dbReference>
<keyword evidence="4" id="KW-1133">Transmembrane helix</keyword>
<accession>A0A0B6XX24</accession>
<dbReference type="InterPro" id="IPR051221">
    <property type="entry name" value="LDLR-related"/>
</dbReference>
<dbReference type="PANTHER" id="PTHR22722">
    <property type="entry name" value="LOW-DENSITY LIPOPROTEIN RECEPTOR-RELATED PROTEIN 2-RELATED"/>
    <property type="match status" value="1"/>
</dbReference>
<dbReference type="GO" id="GO:0043235">
    <property type="term" value="C:receptor complex"/>
    <property type="evidence" value="ECO:0007669"/>
    <property type="project" value="TreeGrafter"/>
</dbReference>
<evidence type="ECO:0000256" key="2">
    <source>
        <dbReference type="ARBA" id="ARBA00022692"/>
    </source>
</evidence>
<evidence type="ECO:0000256" key="1">
    <source>
        <dbReference type="ARBA" id="ARBA00004167"/>
    </source>
</evidence>
<evidence type="ECO:0000256" key="9">
    <source>
        <dbReference type="PROSITE-ProRule" id="PRU00124"/>
    </source>
</evidence>
<dbReference type="InterPro" id="IPR023415">
    <property type="entry name" value="LDLR_class-A_CS"/>
</dbReference>
<dbReference type="PRINTS" id="PR00261">
    <property type="entry name" value="LDLRECEPTOR"/>
</dbReference>
<keyword evidence="2" id="KW-0812">Transmembrane</keyword>
<evidence type="ECO:0000256" key="5">
    <source>
        <dbReference type="ARBA" id="ARBA00023136"/>
    </source>
</evidence>
<evidence type="ECO:0000313" key="10">
    <source>
        <dbReference type="EMBL" id="CEK48429.1"/>
    </source>
</evidence>
<dbReference type="GO" id="GO:0042562">
    <property type="term" value="F:hormone binding"/>
    <property type="evidence" value="ECO:0007669"/>
    <property type="project" value="TreeGrafter"/>
</dbReference>
<reference evidence="10" key="1">
    <citation type="submission" date="2014-12" db="EMBL/GenBank/DDBJ databases">
        <title>Insight into the proteome of Arion vulgaris.</title>
        <authorList>
            <person name="Aradska J."/>
            <person name="Bulat T."/>
            <person name="Smidak R."/>
            <person name="Sarate P."/>
            <person name="Gangsoo J."/>
            <person name="Sialana F."/>
            <person name="Bilban M."/>
            <person name="Lubec G."/>
        </authorList>
    </citation>
    <scope>NUCLEOTIDE SEQUENCE</scope>
    <source>
        <tissue evidence="10">Skin</tissue>
    </source>
</reference>
<evidence type="ECO:0000256" key="6">
    <source>
        <dbReference type="ARBA" id="ARBA00023157"/>
    </source>
</evidence>
<evidence type="ECO:0000256" key="3">
    <source>
        <dbReference type="ARBA" id="ARBA00022737"/>
    </source>
</evidence>
<comment type="subcellular location">
    <subcellularLocation>
        <location evidence="1">Membrane</location>
        <topology evidence="1">Single-pass membrane protein</topology>
    </subcellularLocation>
</comment>
<dbReference type="PANTHER" id="PTHR22722:SF15">
    <property type="entry name" value="LOW-DENSITY LIPOPROTEIN RECEPTOR-RELATED"/>
    <property type="match status" value="1"/>
</dbReference>
<evidence type="ECO:0000256" key="8">
    <source>
        <dbReference type="ARBA" id="ARBA00023180"/>
    </source>
</evidence>
<dbReference type="SMART" id="SM00192">
    <property type="entry name" value="LDLa"/>
    <property type="match status" value="2"/>
</dbReference>
<dbReference type="EMBL" id="HACG01001564">
    <property type="protein sequence ID" value="CEK48429.1"/>
    <property type="molecule type" value="Transcribed_RNA"/>
</dbReference>
<dbReference type="Gene3D" id="4.10.400.10">
    <property type="entry name" value="Low-density Lipoprotein Receptor"/>
    <property type="match status" value="2"/>
</dbReference>
<evidence type="ECO:0000256" key="4">
    <source>
        <dbReference type="ARBA" id="ARBA00022989"/>
    </source>
</evidence>